<evidence type="ECO:0000313" key="6">
    <source>
        <dbReference type="EMBL" id="KAK0728766.1"/>
    </source>
</evidence>
<dbReference type="Pfam" id="PF00176">
    <property type="entry name" value="SNF2-rel_dom"/>
    <property type="match status" value="2"/>
</dbReference>
<gene>
    <name evidence="6" type="ORF">B0T26DRAFT_748931</name>
</gene>
<evidence type="ECO:0000256" key="2">
    <source>
        <dbReference type="ARBA" id="ARBA00022801"/>
    </source>
</evidence>
<dbReference type="Gene3D" id="3.40.50.300">
    <property type="entry name" value="P-loop containing nucleotide triphosphate hydrolases"/>
    <property type="match status" value="1"/>
</dbReference>
<evidence type="ECO:0000259" key="5">
    <source>
        <dbReference type="PROSITE" id="PS51194"/>
    </source>
</evidence>
<dbReference type="InterPro" id="IPR050628">
    <property type="entry name" value="SNF2_RAD54_helicase_TF"/>
</dbReference>
<evidence type="ECO:0000256" key="1">
    <source>
        <dbReference type="ARBA" id="ARBA00022741"/>
    </source>
</evidence>
<dbReference type="SMART" id="SM00490">
    <property type="entry name" value="HELICc"/>
    <property type="match status" value="1"/>
</dbReference>
<organism evidence="6 7">
    <name type="scientific">Lasiosphaeria miniovina</name>
    <dbReference type="NCBI Taxonomy" id="1954250"/>
    <lineage>
        <taxon>Eukaryota</taxon>
        <taxon>Fungi</taxon>
        <taxon>Dikarya</taxon>
        <taxon>Ascomycota</taxon>
        <taxon>Pezizomycotina</taxon>
        <taxon>Sordariomycetes</taxon>
        <taxon>Sordariomycetidae</taxon>
        <taxon>Sordariales</taxon>
        <taxon>Lasiosphaeriaceae</taxon>
        <taxon>Lasiosphaeria</taxon>
    </lineage>
</organism>
<dbReference type="CDD" id="cd18793">
    <property type="entry name" value="SF2_C_SNF"/>
    <property type="match status" value="1"/>
</dbReference>
<dbReference type="GO" id="GO:0016787">
    <property type="term" value="F:hydrolase activity"/>
    <property type="evidence" value="ECO:0007669"/>
    <property type="project" value="UniProtKB-KW"/>
</dbReference>
<comment type="caution">
    <text evidence="6">The sequence shown here is derived from an EMBL/GenBank/DDBJ whole genome shotgun (WGS) entry which is preliminary data.</text>
</comment>
<dbReference type="InterPro" id="IPR001650">
    <property type="entry name" value="Helicase_C-like"/>
</dbReference>
<keyword evidence="2" id="KW-0378">Hydrolase</keyword>
<dbReference type="GO" id="GO:0008094">
    <property type="term" value="F:ATP-dependent activity, acting on DNA"/>
    <property type="evidence" value="ECO:0007669"/>
    <property type="project" value="TreeGrafter"/>
</dbReference>
<keyword evidence="1" id="KW-0547">Nucleotide-binding</keyword>
<dbReference type="GO" id="GO:0005524">
    <property type="term" value="F:ATP binding"/>
    <property type="evidence" value="ECO:0007669"/>
    <property type="project" value="UniProtKB-KW"/>
</dbReference>
<dbReference type="InterPro" id="IPR038718">
    <property type="entry name" value="SNF2-like_sf"/>
</dbReference>
<dbReference type="RefSeq" id="XP_060301621.1">
    <property type="nucleotide sequence ID" value="XM_060445027.1"/>
</dbReference>
<proteinExistence type="predicted"/>
<accession>A0AA40E995</accession>
<dbReference type="GeneID" id="85328297"/>
<dbReference type="InterPro" id="IPR027417">
    <property type="entry name" value="P-loop_NTPase"/>
</dbReference>
<evidence type="ECO:0000256" key="4">
    <source>
        <dbReference type="SAM" id="MobiDB-lite"/>
    </source>
</evidence>
<sequence length="647" mass="71162">MPGISFKAVVESPALKQQGLRSKSGGIFSLSVNIYGPLETAPQVGHSLSAESAFLQHPLFLDNGLKYFNPQMVPSGGGMDDLTHLVGLTEDDFKAKALSDEVERVLESLDYFADLGYDGHDPVAIVQPEAIAIQLQMPKDDIPSYSTGGILADAMGLGKTLTMISAIVSSSDQAKRNFARSGYEGTSDVSTWPSRGNSCRCDTHAYANPGAVEVGVFHGKSRPKKPQDTIDCDIVLTTYVTLAMDSHWIRNQTSDQFKAAASLSSVHRWCLTGTPIQNHIGDLVSLLRFLHLEPFSQSSVFRQHILEPLSRDTPDRAFRLKALLSSVCLRRSEKLLQLPDSRVEHVTVMLRPEERLVYDGILDKCASGLDNVASSRVKIKKYSILFTAIMKLRRLCNHGTFPVSRRGLASVFPAAPNADDEQDCDFYSGADEDSLELAITAGLCPQCGKDLSPVRRSVKATISHRSNGSLSETTPRSASPMVQLSSTSQSEGLRYSLSSKLQAVVDRVERAEYGSKSLVFSYWTATLDMIDEHLREKQTQYLRIDGKVAYSDRLRVLEQFTSSDVPVLLMSIQTGAVGLTLIAADYVHIVEPQWNPSVEEYTVKGSVKENIVNLQRKKRNLARFTLDGTADGSPDSLDNLKFVLDFD</sequence>
<dbReference type="Gene3D" id="3.40.50.10810">
    <property type="entry name" value="Tandem AAA-ATPase domain"/>
    <property type="match status" value="1"/>
</dbReference>
<keyword evidence="7" id="KW-1185">Reference proteome</keyword>
<dbReference type="AlphaFoldDB" id="A0AA40E995"/>
<feature type="region of interest" description="Disordered" evidence="4">
    <location>
        <begin position="462"/>
        <end position="482"/>
    </location>
</feature>
<dbReference type="InterPro" id="IPR000330">
    <property type="entry name" value="SNF2_N"/>
</dbReference>
<protein>
    <submittedName>
        <fullName evidence="6">SNF2 family N-terminal domain-containing protein</fullName>
    </submittedName>
</protein>
<reference evidence="6" key="1">
    <citation type="submission" date="2023-06" db="EMBL/GenBank/DDBJ databases">
        <title>Genome-scale phylogeny and comparative genomics of the fungal order Sordariales.</title>
        <authorList>
            <consortium name="Lawrence Berkeley National Laboratory"/>
            <person name="Hensen N."/>
            <person name="Bonometti L."/>
            <person name="Westerberg I."/>
            <person name="Brannstrom I.O."/>
            <person name="Guillou S."/>
            <person name="Cros-Aarteil S."/>
            <person name="Calhoun S."/>
            <person name="Haridas S."/>
            <person name="Kuo A."/>
            <person name="Mondo S."/>
            <person name="Pangilinan J."/>
            <person name="Riley R."/>
            <person name="LaButti K."/>
            <person name="Andreopoulos B."/>
            <person name="Lipzen A."/>
            <person name="Chen C."/>
            <person name="Yanf M."/>
            <person name="Daum C."/>
            <person name="Ng V."/>
            <person name="Clum A."/>
            <person name="Steindorff A."/>
            <person name="Ohm R."/>
            <person name="Martin F."/>
            <person name="Silar P."/>
            <person name="Natvig D."/>
            <person name="Lalanne C."/>
            <person name="Gautier V."/>
            <person name="Ament-velasquez S.L."/>
            <person name="Kruys A."/>
            <person name="Hutchinson M.I."/>
            <person name="Powell A.J."/>
            <person name="Barry K."/>
            <person name="Miller A.N."/>
            <person name="Grigoriev I.V."/>
            <person name="Debuchy R."/>
            <person name="Gladieux P."/>
            <person name="Thoren M.H."/>
            <person name="Johannesson H."/>
        </authorList>
    </citation>
    <scope>NUCLEOTIDE SEQUENCE</scope>
    <source>
        <strain evidence="6">SMH2392-1A</strain>
    </source>
</reference>
<name>A0AA40E995_9PEZI</name>
<dbReference type="Proteomes" id="UP001172101">
    <property type="component" value="Unassembled WGS sequence"/>
</dbReference>
<feature type="compositionally biased region" description="Polar residues" evidence="4">
    <location>
        <begin position="463"/>
        <end position="482"/>
    </location>
</feature>
<keyword evidence="3" id="KW-0067">ATP-binding</keyword>
<evidence type="ECO:0000256" key="3">
    <source>
        <dbReference type="ARBA" id="ARBA00022840"/>
    </source>
</evidence>
<dbReference type="SUPFAM" id="SSF52540">
    <property type="entry name" value="P-loop containing nucleoside triphosphate hydrolases"/>
    <property type="match status" value="2"/>
</dbReference>
<dbReference type="GO" id="GO:0006281">
    <property type="term" value="P:DNA repair"/>
    <property type="evidence" value="ECO:0007669"/>
    <property type="project" value="TreeGrafter"/>
</dbReference>
<dbReference type="PROSITE" id="PS51194">
    <property type="entry name" value="HELICASE_CTER"/>
    <property type="match status" value="1"/>
</dbReference>
<evidence type="ECO:0000313" key="7">
    <source>
        <dbReference type="Proteomes" id="UP001172101"/>
    </source>
</evidence>
<dbReference type="PANTHER" id="PTHR45626">
    <property type="entry name" value="TRANSCRIPTION TERMINATION FACTOR 2-RELATED"/>
    <property type="match status" value="1"/>
</dbReference>
<feature type="domain" description="Helicase C-terminal" evidence="5">
    <location>
        <begin position="500"/>
        <end position="647"/>
    </location>
</feature>
<dbReference type="EMBL" id="JAUIRO010000002">
    <property type="protein sequence ID" value="KAK0728766.1"/>
    <property type="molecule type" value="Genomic_DNA"/>
</dbReference>
<dbReference type="Pfam" id="PF00271">
    <property type="entry name" value="Helicase_C"/>
    <property type="match status" value="1"/>
</dbReference>
<dbReference type="InterPro" id="IPR049730">
    <property type="entry name" value="SNF2/RAD54-like_C"/>
</dbReference>
<dbReference type="CDD" id="cd18008">
    <property type="entry name" value="DEXDc_SHPRH-like"/>
    <property type="match status" value="1"/>
</dbReference>
<dbReference type="GO" id="GO:0005634">
    <property type="term" value="C:nucleus"/>
    <property type="evidence" value="ECO:0007669"/>
    <property type="project" value="TreeGrafter"/>
</dbReference>
<dbReference type="PANTHER" id="PTHR45626:SF22">
    <property type="entry name" value="DNA REPAIR PROTEIN RAD5"/>
    <property type="match status" value="1"/>
</dbReference>